<feature type="active site" description="Proton acceptor" evidence="10">
    <location>
        <position position="141"/>
    </location>
</feature>
<dbReference type="SUPFAM" id="SSF63433">
    <property type="entry name" value="Fumarylacetoacetate hydrolase, FAH, N-terminal domain"/>
    <property type="match status" value="1"/>
</dbReference>
<keyword evidence="17" id="KW-1185">Reference proteome</keyword>
<evidence type="ECO:0000259" key="15">
    <source>
        <dbReference type="Pfam" id="PF09298"/>
    </source>
</evidence>
<comment type="similarity">
    <text evidence="2 13">Belongs to the FAH family.</text>
</comment>
<evidence type="ECO:0000256" key="9">
    <source>
        <dbReference type="ARBA" id="ARBA00023232"/>
    </source>
</evidence>
<dbReference type="InterPro" id="IPR036663">
    <property type="entry name" value="Fumarylacetoacetase_C_sf"/>
</dbReference>
<dbReference type="PANTHER" id="PTHR43069:SF2">
    <property type="entry name" value="FUMARYLACETOACETASE"/>
    <property type="match status" value="1"/>
</dbReference>
<dbReference type="GO" id="GO:0006559">
    <property type="term" value="P:L-phenylalanine catabolic process"/>
    <property type="evidence" value="ECO:0007669"/>
    <property type="project" value="UniProtKB-UniRule"/>
</dbReference>
<keyword evidence="9 13" id="KW-0585">Phenylalanine catabolism</keyword>
<organism evidence="16 17">
    <name type="scientific">Lasiosphaeris hirsuta</name>
    <dbReference type="NCBI Taxonomy" id="260670"/>
    <lineage>
        <taxon>Eukaryota</taxon>
        <taxon>Fungi</taxon>
        <taxon>Dikarya</taxon>
        <taxon>Ascomycota</taxon>
        <taxon>Pezizomycotina</taxon>
        <taxon>Sordariomycetes</taxon>
        <taxon>Sordariomycetidae</taxon>
        <taxon>Sordariales</taxon>
        <taxon>Lasiosphaeriaceae</taxon>
        <taxon>Lasiosphaeris</taxon>
    </lineage>
</organism>
<evidence type="ECO:0000313" key="16">
    <source>
        <dbReference type="EMBL" id="KAK0708529.1"/>
    </source>
</evidence>
<dbReference type="EMBL" id="JAUKUA010000006">
    <property type="protein sequence ID" value="KAK0708529.1"/>
    <property type="molecule type" value="Genomic_DNA"/>
</dbReference>
<keyword evidence="6 12" id="KW-0106">Calcium</keyword>
<keyword evidence="4 12" id="KW-0479">Metal-binding</keyword>
<dbReference type="InterPro" id="IPR011234">
    <property type="entry name" value="Fumarylacetoacetase-like_C"/>
</dbReference>
<dbReference type="GO" id="GO:0046872">
    <property type="term" value="F:metal ion binding"/>
    <property type="evidence" value="ECO:0007669"/>
    <property type="project" value="UniProtKB-UniRule"/>
</dbReference>
<feature type="binding site" evidence="12">
    <location>
        <position position="134"/>
    </location>
    <ligand>
        <name>Ca(2+)</name>
        <dbReference type="ChEBI" id="CHEBI:29108"/>
    </ligand>
</feature>
<evidence type="ECO:0000256" key="8">
    <source>
        <dbReference type="ARBA" id="ARBA00022878"/>
    </source>
</evidence>
<comment type="cofactor">
    <cofactor evidence="13">
        <name>Mg(2+)</name>
        <dbReference type="ChEBI" id="CHEBI:18420"/>
    </cofactor>
    <cofactor evidence="13">
        <name>Ca(2+)</name>
        <dbReference type="ChEBI" id="CHEBI:29108"/>
    </cofactor>
</comment>
<comment type="pathway">
    <text evidence="1 13">Amino-acid degradation; L-phenylalanine degradation; acetoacetate and fumarate from L-phenylalanine: step 6/6.</text>
</comment>
<dbReference type="AlphaFoldDB" id="A0AA40DLV3"/>
<keyword evidence="7 12" id="KW-0460">Magnesium</keyword>
<dbReference type="Pfam" id="PF01557">
    <property type="entry name" value="FAA_hydrolase"/>
    <property type="match status" value="1"/>
</dbReference>
<evidence type="ECO:0000313" key="17">
    <source>
        <dbReference type="Proteomes" id="UP001172102"/>
    </source>
</evidence>
<feature type="binding site" evidence="12">
    <location>
        <position position="243"/>
    </location>
    <ligand>
        <name>Ca(2+)</name>
        <dbReference type="ChEBI" id="CHEBI:29108"/>
    </ligand>
</feature>
<accession>A0AA40DLV3</accession>
<dbReference type="Proteomes" id="UP001172102">
    <property type="component" value="Unassembled WGS sequence"/>
</dbReference>
<feature type="binding site" evidence="12">
    <location>
        <position position="243"/>
    </location>
    <ligand>
        <name>Mg(2+)</name>
        <dbReference type="ChEBI" id="CHEBI:18420"/>
    </ligand>
</feature>
<feature type="domain" description="Fumarylacetoacetase-like C-terminal" evidence="14">
    <location>
        <begin position="137"/>
        <end position="422"/>
    </location>
</feature>
<evidence type="ECO:0000256" key="13">
    <source>
        <dbReference type="RuleBase" id="RU366008"/>
    </source>
</evidence>
<feature type="binding site" evidence="11">
    <location>
        <position position="360"/>
    </location>
    <ligand>
        <name>substrate</name>
    </ligand>
</feature>
<gene>
    <name evidence="16" type="ORF">B0H67DRAFT_495582</name>
</gene>
<comment type="catalytic activity">
    <reaction evidence="13">
        <text>4-fumarylacetoacetate + H2O = acetoacetate + fumarate + H(+)</text>
        <dbReference type="Rhea" id="RHEA:10244"/>
        <dbReference type="ChEBI" id="CHEBI:13705"/>
        <dbReference type="ChEBI" id="CHEBI:15377"/>
        <dbReference type="ChEBI" id="CHEBI:15378"/>
        <dbReference type="ChEBI" id="CHEBI:18034"/>
        <dbReference type="ChEBI" id="CHEBI:29806"/>
        <dbReference type="EC" id="3.7.1.2"/>
    </reaction>
</comment>
<keyword evidence="5 13" id="KW-0378">Hydrolase</keyword>
<comment type="caution">
    <text evidence="16">The sequence shown here is derived from an EMBL/GenBank/DDBJ whole genome shotgun (WGS) entry which is preliminary data.</text>
</comment>
<evidence type="ECO:0000256" key="4">
    <source>
        <dbReference type="ARBA" id="ARBA00022723"/>
    </source>
</evidence>
<evidence type="ECO:0000256" key="6">
    <source>
        <dbReference type="ARBA" id="ARBA00022837"/>
    </source>
</evidence>
<dbReference type="GO" id="GO:0004334">
    <property type="term" value="F:fumarylacetoacetase activity"/>
    <property type="evidence" value="ECO:0007669"/>
    <property type="project" value="UniProtKB-UniRule"/>
</dbReference>
<dbReference type="EC" id="3.7.1.2" evidence="3 13"/>
<evidence type="ECO:0000256" key="5">
    <source>
        <dbReference type="ARBA" id="ARBA00022801"/>
    </source>
</evidence>
<dbReference type="Pfam" id="PF09298">
    <property type="entry name" value="FAA_hydrolase_N"/>
    <property type="match status" value="1"/>
</dbReference>
<evidence type="ECO:0000256" key="3">
    <source>
        <dbReference type="ARBA" id="ARBA00012094"/>
    </source>
</evidence>
<dbReference type="GO" id="GO:1902000">
    <property type="term" value="P:homogentisate catabolic process"/>
    <property type="evidence" value="ECO:0007669"/>
    <property type="project" value="TreeGrafter"/>
</dbReference>
<dbReference type="FunFam" id="3.90.850.10:FF:000009">
    <property type="entry name" value="Fumarylacetoacetase"/>
    <property type="match status" value="1"/>
</dbReference>
<evidence type="ECO:0000256" key="11">
    <source>
        <dbReference type="PIRSR" id="PIRSR605959-2"/>
    </source>
</evidence>
<dbReference type="PANTHER" id="PTHR43069">
    <property type="entry name" value="FUMARYLACETOACETASE"/>
    <property type="match status" value="1"/>
</dbReference>
<protein>
    <recommendedName>
        <fullName evidence="3 13">Fumarylacetoacetase</fullName>
        <ecNumber evidence="3 13">3.7.1.2</ecNumber>
    </recommendedName>
    <alternativeName>
        <fullName evidence="13">Fumarylacetoacetate hydrolase</fullName>
    </alternativeName>
</protein>
<evidence type="ECO:0000256" key="2">
    <source>
        <dbReference type="ARBA" id="ARBA00010211"/>
    </source>
</evidence>
<proteinExistence type="inferred from homology"/>
<dbReference type="InterPro" id="IPR015377">
    <property type="entry name" value="Fumarylacetoacetase_N"/>
</dbReference>
<feature type="binding site" evidence="12">
    <location>
        <position position="209"/>
    </location>
    <ligand>
        <name>Ca(2+)</name>
        <dbReference type="ChEBI" id="CHEBI:29108"/>
    </ligand>
</feature>
<dbReference type="Gene3D" id="3.90.850.10">
    <property type="entry name" value="Fumarylacetoacetase-like, C-terminal domain"/>
    <property type="match status" value="1"/>
</dbReference>
<sequence>MVTTWVPNVSPTSDFSLANLPFGIITTPSDPLPHAAVAIGTWVLDLKALSAAPLFAAVFPSLPPQIFSHPTLNRFAALGRPTHRAVRATLQSLLSNAADADPRLRDDAALRAAALLPRASATSHLPMAVGDYTDFYAGYHHAFAVGALFRGPGAELQPNYARLPVGYHGRASSVVVSGTLIRRPVGQFVLPDDPAGAPVVGPSRRVDFEVELGCFMARGNEMGVGVPVEEAEDFVFGYVLLNDWSARDVQAWEYVPLGPFNSKNFGTTVSPWVVLADALEPFRVKGVENPAGEVLEYLRGREDAVFDIGLEVDLTTPEGDTMTISKTTSKHLMWSFPQMIAHHTLGGCPLRTGDLLGSGTISGPGGPEERGCLLEMTQGGKKEILLYGMDARTYLKDGDTITIRGACGEPGARVGFGECRGRIYSAEQRK</sequence>
<feature type="binding site" evidence="12">
    <location>
        <position position="263"/>
    </location>
    <ligand>
        <name>Mg(2+)</name>
        <dbReference type="ChEBI" id="CHEBI:18420"/>
    </ligand>
</feature>
<dbReference type="GO" id="GO:0006572">
    <property type="term" value="P:L-tyrosine catabolic process"/>
    <property type="evidence" value="ECO:0007669"/>
    <property type="project" value="UniProtKB-UniRule"/>
</dbReference>
<dbReference type="Gene3D" id="2.30.30.230">
    <property type="entry name" value="Fumarylacetoacetase, N-terminal domain"/>
    <property type="match status" value="1"/>
</dbReference>
<evidence type="ECO:0000256" key="12">
    <source>
        <dbReference type="PIRSR" id="PIRSR605959-3"/>
    </source>
</evidence>
<feature type="binding site" evidence="11">
    <location>
        <position position="250"/>
    </location>
    <ligand>
        <name>substrate</name>
    </ligand>
</feature>
<evidence type="ECO:0000256" key="7">
    <source>
        <dbReference type="ARBA" id="ARBA00022842"/>
    </source>
</evidence>
<feature type="binding site" evidence="11">
    <location>
        <position position="150"/>
    </location>
    <ligand>
        <name>substrate</name>
    </ligand>
</feature>
<feature type="domain" description="Fumarylacetoacetase N-terminal" evidence="15">
    <location>
        <begin position="18"/>
        <end position="126"/>
    </location>
</feature>
<name>A0AA40DLV3_9PEZI</name>
<dbReference type="NCBIfam" id="TIGR01266">
    <property type="entry name" value="fum_ac_acetase"/>
    <property type="match status" value="1"/>
</dbReference>
<keyword evidence="8 13" id="KW-0828">Tyrosine catabolism</keyword>
<feature type="binding site" evidence="11">
    <location>
        <position position="136"/>
    </location>
    <ligand>
        <name>substrate</name>
    </ligand>
</feature>
<dbReference type="InterPro" id="IPR036462">
    <property type="entry name" value="Fumarylacetoacetase_N_sf"/>
</dbReference>
<feature type="binding site" evidence="11">
    <location>
        <position position="254"/>
    </location>
    <ligand>
        <name>substrate</name>
    </ligand>
</feature>
<evidence type="ECO:0000256" key="1">
    <source>
        <dbReference type="ARBA" id="ARBA00004782"/>
    </source>
</evidence>
<dbReference type="InterPro" id="IPR005959">
    <property type="entry name" value="Fumarylacetoacetase"/>
</dbReference>
<dbReference type="SUPFAM" id="SSF56529">
    <property type="entry name" value="FAH"/>
    <property type="match status" value="1"/>
</dbReference>
<evidence type="ECO:0000259" key="14">
    <source>
        <dbReference type="Pfam" id="PF01557"/>
    </source>
</evidence>
<evidence type="ECO:0000256" key="10">
    <source>
        <dbReference type="PIRSR" id="PIRSR605959-1"/>
    </source>
</evidence>
<reference evidence="16" key="1">
    <citation type="submission" date="2023-06" db="EMBL/GenBank/DDBJ databases">
        <title>Genome-scale phylogeny and comparative genomics of the fungal order Sordariales.</title>
        <authorList>
            <consortium name="Lawrence Berkeley National Laboratory"/>
            <person name="Hensen N."/>
            <person name="Bonometti L."/>
            <person name="Westerberg I."/>
            <person name="Brannstrom I.O."/>
            <person name="Guillou S."/>
            <person name="Cros-Aarteil S."/>
            <person name="Calhoun S."/>
            <person name="Haridas S."/>
            <person name="Kuo A."/>
            <person name="Mondo S."/>
            <person name="Pangilinan J."/>
            <person name="Riley R."/>
            <person name="Labutti K."/>
            <person name="Andreopoulos B."/>
            <person name="Lipzen A."/>
            <person name="Chen C."/>
            <person name="Yanf M."/>
            <person name="Daum C."/>
            <person name="Ng V."/>
            <person name="Clum A."/>
            <person name="Steindorff A."/>
            <person name="Ohm R."/>
            <person name="Martin F."/>
            <person name="Silar P."/>
            <person name="Natvig D."/>
            <person name="Lalanne C."/>
            <person name="Gautier V."/>
            <person name="Ament-Velasquez S.L."/>
            <person name="Kruys A."/>
            <person name="Hutchinson M.I."/>
            <person name="Powell A.J."/>
            <person name="Barry K."/>
            <person name="Miller A.N."/>
            <person name="Grigoriev I.V."/>
            <person name="Debuchy R."/>
            <person name="Gladieux P."/>
            <person name="Thoren M.H."/>
            <person name="Johannesson H."/>
        </authorList>
    </citation>
    <scope>NUCLEOTIDE SEQUENCE</scope>
    <source>
        <strain evidence="16">SMH4607-1</strain>
    </source>
</reference>
<feature type="binding site" evidence="12">
    <location>
        <position position="211"/>
    </location>
    <ligand>
        <name>Ca(2+)</name>
        <dbReference type="ChEBI" id="CHEBI:29108"/>
    </ligand>
</feature>
<feature type="binding site" evidence="12">
    <location>
        <position position="267"/>
    </location>
    <ligand>
        <name>Mg(2+)</name>
        <dbReference type="ChEBI" id="CHEBI:18420"/>
    </ligand>
</feature>